<evidence type="ECO:0000313" key="4">
    <source>
        <dbReference type="EMBL" id="MDR7155795.1"/>
    </source>
</evidence>
<feature type="domain" description="Tyrosine specific protein phosphatases" evidence="3">
    <location>
        <begin position="209"/>
        <end position="246"/>
    </location>
</feature>
<feature type="signal peptide" evidence="2">
    <location>
        <begin position="1"/>
        <end position="21"/>
    </location>
</feature>
<sequence length="353" mass="38991">MRITLVTALLLATSVASPALGREAATLSRSDAATVILDRGDTNPVAIWISQDNVLDTDDQRVGTDRIKEAGKDGKVTLAIPANQRRYVLLQDVKGDVTVVAERVLPLEQGSNFRDIGGYVTKDGRTVRWGKAFRSGAMPLLSEADYSLIDQLGVGSVIDLRSLEEREVAPDLVDDRTGALFISNDYSLKPLMANFGKGNGENVYQGMEKLLIPQLRALYQRINANEGAVIYHCSAGQDRTGMATALLYDMLGVDRETILKDYHMSTALRRPQWEMPEVDPADHPNNPILKYYFSKDEAQRKIAEPLYTRSGASHLAQFFTYIDAQYGGSEGFMKKALQLTDADVGKLRATMLR</sequence>
<protein>
    <submittedName>
        <fullName evidence="4">Protein-tyrosine phosphatase</fullName>
        <ecNumber evidence="4">3.1.3.48</ecNumber>
    </submittedName>
</protein>
<evidence type="ECO:0000313" key="5">
    <source>
        <dbReference type="Proteomes" id="UP001267638"/>
    </source>
</evidence>
<comment type="caution">
    <text evidence="4">The sequence shown here is derived from an EMBL/GenBank/DDBJ whole genome shotgun (WGS) entry which is preliminary data.</text>
</comment>
<dbReference type="PANTHER" id="PTHR31126">
    <property type="entry name" value="TYROSINE-PROTEIN PHOSPHATASE"/>
    <property type="match status" value="1"/>
</dbReference>
<name>A0ABU1X2J5_SPHXE</name>
<dbReference type="EMBL" id="JAVDWV010000011">
    <property type="protein sequence ID" value="MDR7155795.1"/>
    <property type="molecule type" value="Genomic_DNA"/>
</dbReference>
<evidence type="ECO:0000259" key="3">
    <source>
        <dbReference type="PROSITE" id="PS50056"/>
    </source>
</evidence>
<comment type="similarity">
    <text evidence="1">Belongs to the protein-tyrosine phosphatase family.</text>
</comment>
<dbReference type="Gene3D" id="3.90.190.10">
    <property type="entry name" value="Protein tyrosine phosphatase superfamily"/>
    <property type="match status" value="1"/>
</dbReference>
<reference evidence="4 5" key="1">
    <citation type="submission" date="2023-07" db="EMBL/GenBank/DDBJ databases">
        <title>Sorghum-associated microbial communities from plants grown in Nebraska, USA.</title>
        <authorList>
            <person name="Schachtman D."/>
        </authorList>
    </citation>
    <scope>NUCLEOTIDE SEQUENCE [LARGE SCALE GENOMIC DNA]</scope>
    <source>
        <strain evidence="4 5">4256</strain>
    </source>
</reference>
<keyword evidence="4" id="KW-0378">Hydrolase</keyword>
<dbReference type="InterPro" id="IPR000387">
    <property type="entry name" value="Tyr_Pase_dom"/>
</dbReference>
<organism evidence="4 5">
    <name type="scientific">Sphingobium xenophagum</name>
    <dbReference type="NCBI Taxonomy" id="121428"/>
    <lineage>
        <taxon>Bacteria</taxon>
        <taxon>Pseudomonadati</taxon>
        <taxon>Pseudomonadota</taxon>
        <taxon>Alphaproteobacteria</taxon>
        <taxon>Sphingomonadales</taxon>
        <taxon>Sphingomonadaceae</taxon>
        <taxon>Sphingobium</taxon>
    </lineage>
</organism>
<dbReference type="RefSeq" id="WP_310225424.1">
    <property type="nucleotide sequence ID" value="NZ_JAVDWV010000011.1"/>
</dbReference>
<dbReference type="PANTHER" id="PTHR31126:SF1">
    <property type="entry name" value="TYROSINE SPECIFIC PROTEIN PHOSPHATASES DOMAIN-CONTAINING PROTEIN"/>
    <property type="match status" value="1"/>
</dbReference>
<dbReference type="EC" id="3.1.3.48" evidence="4"/>
<dbReference type="GO" id="GO:0004725">
    <property type="term" value="F:protein tyrosine phosphatase activity"/>
    <property type="evidence" value="ECO:0007669"/>
    <property type="project" value="UniProtKB-EC"/>
</dbReference>
<keyword evidence="2" id="KW-0732">Signal</keyword>
<proteinExistence type="inferred from homology"/>
<dbReference type="Pfam" id="PF13350">
    <property type="entry name" value="Y_phosphatase3"/>
    <property type="match status" value="1"/>
</dbReference>
<keyword evidence="5" id="KW-1185">Reference proteome</keyword>
<evidence type="ECO:0000256" key="2">
    <source>
        <dbReference type="SAM" id="SignalP"/>
    </source>
</evidence>
<accession>A0ABU1X2J5</accession>
<dbReference type="InterPro" id="IPR026893">
    <property type="entry name" value="Tyr/Ser_Pase_IphP-type"/>
</dbReference>
<dbReference type="InterPro" id="IPR029021">
    <property type="entry name" value="Prot-tyrosine_phosphatase-like"/>
</dbReference>
<gene>
    <name evidence="4" type="ORF">J2W40_002631</name>
</gene>
<dbReference type="PROSITE" id="PS50056">
    <property type="entry name" value="TYR_PHOSPHATASE_2"/>
    <property type="match status" value="1"/>
</dbReference>
<dbReference type="Proteomes" id="UP001267638">
    <property type="component" value="Unassembled WGS sequence"/>
</dbReference>
<evidence type="ECO:0000256" key="1">
    <source>
        <dbReference type="ARBA" id="ARBA00009580"/>
    </source>
</evidence>
<dbReference type="SUPFAM" id="SSF52799">
    <property type="entry name" value="(Phosphotyrosine protein) phosphatases II"/>
    <property type="match status" value="1"/>
</dbReference>
<feature type="chain" id="PRO_5045842925" evidence="2">
    <location>
        <begin position="22"/>
        <end position="353"/>
    </location>
</feature>